<gene>
    <name evidence="1" type="ORF">ACJ73_08093</name>
</gene>
<organism evidence="1 2">
    <name type="scientific">Blastomyces percursus</name>
    <dbReference type="NCBI Taxonomy" id="1658174"/>
    <lineage>
        <taxon>Eukaryota</taxon>
        <taxon>Fungi</taxon>
        <taxon>Dikarya</taxon>
        <taxon>Ascomycota</taxon>
        <taxon>Pezizomycotina</taxon>
        <taxon>Eurotiomycetes</taxon>
        <taxon>Eurotiomycetidae</taxon>
        <taxon>Onygenales</taxon>
        <taxon>Ajellomycetaceae</taxon>
        <taxon>Blastomyces</taxon>
    </lineage>
</organism>
<dbReference type="VEuPathDB" id="FungiDB:ACJ73_08093"/>
<reference evidence="1 2" key="1">
    <citation type="submission" date="2015-08" db="EMBL/GenBank/DDBJ databases">
        <title>Emmonsia species relationships and genome sequence.</title>
        <authorList>
            <person name="Cuomo C.A."/>
            <person name="Schwartz I.S."/>
            <person name="Kenyon C."/>
            <person name="De Hoog G.S."/>
            <person name="Govender N.P."/>
            <person name="Botha A."/>
            <person name="Moreno L."/>
            <person name="De Vries M."/>
            <person name="Munoz J.F."/>
            <person name="Stielow J.B."/>
        </authorList>
    </citation>
    <scope>NUCLEOTIDE SEQUENCE [LARGE SCALE GENOMIC DNA]</scope>
    <source>
        <strain evidence="1 2">EI222</strain>
    </source>
</reference>
<protein>
    <submittedName>
        <fullName evidence="1">Uncharacterized protein</fullName>
    </submittedName>
</protein>
<sequence>MDSFPAAVEEVYRSTAKHDRGLKDLVIKLMMAKLQTFNDKEKQAVNKLLEDIPEFSYDLCIALMMERQ</sequence>
<dbReference type="OrthoDB" id="6359816at2759"/>
<comment type="caution">
    <text evidence="1">The sequence shown here is derived from an EMBL/GenBank/DDBJ whole genome shotgun (WGS) entry which is preliminary data.</text>
</comment>
<accession>A0A1J9QZ39</accession>
<name>A0A1J9QZ39_9EURO</name>
<dbReference type="EMBL" id="LGTZ01001804">
    <property type="protein sequence ID" value="OJD20573.1"/>
    <property type="molecule type" value="Genomic_DNA"/>
</dbReference>
<feature type="non-terminal residue" evidence="1">
    <location>
        <position position="68"/>
    </location>
</feature>
<dbReference type="AlphaFoldDB" id="A0A1J9QZ39"/>
<evidence type="ECO:0000313" key="2">
    <source>
        <dbReference type="Proteomes" id="UP000242791"/>
    </source>
</evidence>
<dbReference type="Proteomes" id="UP000242791">
    <property type="component" value="Unassembled WGS sequence"/>
</dbReference>
<keyword evidence="2" id="KW-1185">Reference proteome</keyword>
<evidence type="ECO:0000313" key="1">
    <source>
        <dbReference type="EMBL" id="OJD20573.1"/>
    </source>
</evidence>
<proteinExistence type="predicted"/>